<protein>
    <submittedName>
        <fullName evidence="4">Type II secretion system protein</fullName>
    </submittedName>
</protein>
<evidence type="ECO:0000313" key="5">
    <source>
        <dbReference type="Proteomes" id="UP001519504"/>
    </source>
</evidence>
<sequence>MKEKRQAFTLIESLLALLIAAIVFQGLVFLTQWSRRMLETRQREDETLALQVSLNQLANQGYLVESVSKKQIELLSRDGSGPKTLHLKKGQLVLDGDRNGRMVLLGGVKDFCVTKHKTYQSVCLKTTHNNRIEGELLLGERKEQLTDKKE</sequence>
<dbReference type="EMBL" id="JAAMFK010000004">
    <property type="protein sequence ID" value="MBS9338756.1"/>
    <property type="molecule type" value="Genomic_DNA"/>
</dbReference>
<dbReference type="InterPro" id="IPR012902">
    <property type="entry name" value="N_methyl_site"/>
</dbReference>
<dbReference type="NCBIfam" id="TIGR02532">
    <property type="entry name" value="IV_pilin_GFxxxE"/>
    <property type="match status" value="1"/>
</dbReference>
<organism evidence="4 5">
    <name type="scientific">Fructobacillus broussonetiae</name>
    <dbReference type="NCBI Taxonomy" id="2713173"/>
    <lineage>
        <taxon>Bacteria</taxon>
        <taxon>Bacillati</taxon>
        <taxon>Bacillota</taxon>
        <taxon>Bacilli</taxon>
        <taxon>Lactobacillales</taxon>
        <taxon>Lactobacillaceae</taxon>
        <taxon>Fructobacillus</taxon>
    </lineage>
</organism>
<evidence type="ECO:0000256" key="3">
    <source>
        <dbReference type="SAM" id="Phobius"/>
    </source>
</evidence>
<keyword evidence="3" id="KW-0472">Membrane</keyword>
<gene>
    <name evidence="4" type="ORF">G6R29_03845</name>
</gene>
<dbReference type="RefSeq" id="WP_213809041.1">
    <property type="nucleotide sequence ID" value="NZ_JAAMFK010000004.1"/>
</dbReference>
<dbReference type="Proteomes" id="UP001519504">
    <property type="component" value="Unassembled WGS sequence"/>
</dbReference>
<comment type="subcellular location">
    <subcellularLocation>
        <location evidence="1">Cell surface</location>
    </subcellularLocation>
</comment>
<proteinExistence type="predicted"/>
<keyword evidence="2" id="KW-0178">Competence</keyword>
<evidence type="ECO:0000256" key="1">
    <source>
        <dbReference type="ARBA" id="ARBA00004241"/>
    </source>
</evidence>
<keyword evidence="3" id="KW-0812">Transmembrane</keyword>
<feature type="transmembrane region" description="Helical" evidence="3">
    <location>
        <begin position="14"/>
        <end position="33"/>
    </location>
</feature>
<evidence type="ECO:0000256" key="2">
    <source>
        <dbReference type="ARBA" id="ARBA00023287"/>
    </source>
</evidence>
<keyword evidence="3" id="KW-1133">Transmembrane helix</keyword>
<comment type="caution">
    <text evidence="4">The sequence shown here is derived from an EMBL/GenBank/DDBJ whole genome shotgun (WGS) entry which is preliminary data.</text>
</comment>
<reference evidence="4 5" key="1">
    <citation type="submission" date="2020-02" db="EMBL/GenBank/DDBJ databases">
        <title>Fructobacillus sp. isolated from paper mulberry of Taiwan.</title>
        <authorList>
            <person name="Lin S.-T."/>
        </authorList>
    </citation>
    <scope>NUCLEOTIDE SEQUENCE [LARGE SCALE GENOMIC DNA]</scope>
    <source>
        <strain evidence="4 5">M2-14</strain>
    </source>
</reference>
<accession>A0ABS5R063</accession>
<keyword evidence="5" id="KW-1185">Reference proteome</keyword>
<name>A0ABS5R063_9LACO</name>
<evidence type="ECO:0000313" key="4">
    <source>
        <dbReference type="EMBL" id="MBS9338756.1"/>
    </source>
</evidence>